<name>A0AAV0EAR5_9ASTE</name>
<dbReference type="PANTHER" id="PTHR31917">
    <property type="entry name" value="AGENET DOMAIN-CONTAINING PROTEIN-RELATED"/>
    <property type="match status" value="1"/>
</dbReference>
<dbReference type="Pfam" id="PF05641">
    <property type="entry name" value="Agenet"/>
    <property type="match status" value="4"/>
</dbReference>
<gene>
    <name evidence="2" type="ORF">CEPIT_LOCUS23036</name>
</gene>
<feature type="domain" description="Agenet" evidence="1">
    <location>
        <begin position="80"/>
        <end position="142"/>
    </location>
</feature>
<dbReference type="CDD" id="cd20405">
    <property type="entry name" value="Tudor_Agenet_AtDUF_rpt1_3"/>
    <property type="match status" value="2"/>
</dbReference>
<protein>
    <recommendedName>
        <fullName evidence="1">Agenet domain-containing protein</fullName>
    </recommendedName>
</protein>
<reference evidence="2" key="1">
    <citation type="submission" date="2022-07" db="EMBL/GenBank/DDBJ databases">
        <authorList>
            <person name="Macas J."/>
            <person name="Novak P."/>
            <person name="Neumann P."/>
        </authorList>
    </citation>
    <scope>NUCLEOTIDE SEQUENCE</scope>
</reference>
<dbReference type="PANTHER" id="PTHR31917:SF147">
    <property type="entry name" value="AGENET DOMAIN-CONTAINING PROTEIN"/>
    <property type="match status" value="1"/>
</dbReference>
<evidence type="ECO:0000313" key="3">
    <source>
        <dbReference type="Proteomes" id="UP001152523"/>
    </source>
</evidence>
<feature type="domain" description="Agenet" evidence="1">
    <location>
        <begin position="188"/>
        <end position="256"/>
    </location>
</feature>
<organism evidence="2 3">
    <name type="scientific">Cuscuta epithymum</name>
    <dbReference type="NCBI Taxonomy" id="186058"/>
    <lineage>
        <taxon>Eukaryota</taxon>
        <taxon>Viridiplantae</taxon>
        <taxon>Streptophyta</taxon>
        <taxon>Embryophyta</taxon>
        <taxon>Tracheophyta</taxon>
        <taxon>Spermatophyta</taxon>
        <taxon>Magnoliopsida</taxon>
        <taxon>eudicotyledons</taxon>
        <taxon>Gunneridae</taxon>
        <taxon>Pentapetalae</taxon>
        <taxon>asterids</taxon>
        <taxon>lamiids</taxon>
        <taxon>Solanales</taxon>
        <taxon>Convolvulaceae</taxon>
        <taxon>Cuscuteae</taxon>
        <taxon>Cuscuta</taxon>
        <taxon>Cuscuta subgen. Cuscuta</taxon>
    </lineage>
</organism>
<evidence type="ECO:0000313" key="2">
    <source>
        <dbReference type="EMBL" id="CAH9120442.1"/>
    </source>
</evidence>
<feature type="domain" description="Agenet" evidence="1">
    <location>
        <begin position="6"/>
        <end position="78"/>
    </location>
</feature>
<dbReference type="CDD" id="cd20406">
    <property type="entry name" value="Tudor_Agenet_AtDUF_rpt2_4"/>
    <property type="match status" value="3"/>
</dbReference>
<keyword evidence="3" id="KW-1185">Reference proteome</keyword>
<feature type="domain" description="Agenet" evidence="1">
    <location>
        <begin position="425"/>
        <end position="481"/>
    </location>
</feature>
<comment type="caution">
    <text evidence="2">The sequence shown here is derived from an EMBL/GenBank/DDBJ whole genome shotgun (WGS) entry which is preliminary data.</text>
</comment>
<sequence length="655" mass="76037">MSAESLHLKKGDKVEVLKREKFSIWFPAAVLRPSVKRNDGAGQIYVEFETLCADDDPAKRRKEYVHSSSVRPAPPREMCCYFKVGDTADVLYELKGWREGTVDEILENSVYVVALRVEDGEEEGDSVKAEQWQLRVHRDWKDGSWDPPLQPQADCHPQQYPQNISKDSVITASGVKLRIKCTSRSLVRKFGKEKLVEVKHDKEGVDISWYAAVVMKVLENGKFLVQYQTLKSENGIEFLTEEVDATFVRPYPREIERINPFEYLDRVDAWFNKGWWEGYVWEVSDDMKYVVCLGSANEFSTFEHSNLRPHQDWINNKWVAATKFDLPRSSNAVKANLYATKVKIRSDGKASVPTFSKGMIVEATSFEEGYHGSWFTAVIFDTIEEENRYVLEYQTLKTDDESEPLKEKADAFNIRPCPPVIERLDRFKMFEEVDAWYNDGWWEGLISKVLAGLKYVVYFWNTNEEIEFEHHGIRPHQEWVDGKWEIAFRKSNKLPNPKLGMMKRFSTGIVSCGPFCAGTKVEVKDGDENQRRSWYYPAFILRPIGNDKYMVEFRTLKYDHANELLIDVADALCIRPSPPILQRTDQYRPLEEVDAWFSNGWRAGQVCNVLEDGRYSVCFGTANELLEVRHNGLRPHREWINGTWVNSQREVDLQE</sequence>
<dbReference type="InterPro" id="IPR008395">
    <property type="entry name" value="Agenet-like_dom"/>
</dbReference>
<accession>A0AAV0EAR5</accession>
<feature type="domain" description="Agenet" evidence="1">
    <location>
        <begin position="585"/>
        <end position="641"/>
    </location>
</feature>
<proteinExistence type="predicted"/>
<feature type="domain" description="Agenet" evidence="1">
    <location>
        <begin position="259"/>
        <end position="315"/>
    </location>
</feature>
<dbReference type="Proteomes" id="UP001152523">
    <property type="component" value="Unassembled WGS sequence"/>
</dbReference>
<dbReference type="SMART" id="SM00743">
    <property type="entry name" value="Agenet"/>
    <property type="match status" value="8"/>
</dbReference>
<dbReference type="InterPro" id="IPR014002">
    <property type="entry name" value="Agenet_dom_plant"/>
</dbReference>
<feature type="domain" description="Agenet" evidence="1">
    <location>
        <begin position="353"/>
        <end position="422"/>
    </location>
</feature>
<evidence type="ECO:0000259" key="1">
    <source>
        <dbReference type="SMART" id="SM00743"/>
    </source>
</evidence>
<dbReference type="AlphaFoldDB" id="A0AAV0EAR5"/>
<dbReference type="EMBL" id="CAMAPF010000915">
    <property type="protein sequence ID" value="CAH9120442.1"/>
    <property type="molecule type" value="Genomic_DNA"/>
</dbReference>
<feature type="domain" description="Agenet" evidence="1">
    <location>
        <begin position="513"/>
        <end position="582"/>
    </location>
</feature>